<organism evidence="2">
    <name type="scientific">Anguilla anguilla</name>
    <name type="common">European freshwater eel</name>
    <name type="synonym">Muraena anguilla</name>
    <dbReference type="NCBI Taxonomy" id="7936"/>
    <lineage>
        <taxon>Eukaryota</taxon>
        <taxon>Metazoa</taxon>
        <taxon>Chordata</taxon>
        <taxon>Craniata</taxon>
        <taxon>Vertebrata</taxon>
        <taxon>Euteleostomi</taxon>
        <taxon>Actinopterygii</taxon>
        <taxon>Neopterygii</taxon>
        <taxon>Teleostei</taxon>
        <taxon>Anguilliformes</taxon>
        <taxon>Anguillidae</taxon>
        <taxon>Anguilla</taxon>
    </lineage>
</organism>
<proteinExistence type="predicted"/>
<accession>A0A0E9SN45</accession>
<name>A0A0E9SN45_ANGAN</name>
<reference evidence="2" key="2">
    <citation type="journal article" date="2015" name="Fish Shellfish Immunol.">
        <title>Early steps in the European eel (Anguilla anguilla)-Vibrio vulnificus interaction in the gills: Role of the RtxA13 toxin.</title>
        <authorList>
            <person name="Callol A."/>
            <person name="Pajuelo D."/>
            <person name="Ebbesson L."/>
            <person name="Teles M."/>
            <person name="MacKenzie S."/>
            <person name="Amaro C."/>
        </authorList>
    </citation>
    <scope>NUCLEOTIDE SEQUENCE</scope>
</reference>
<reference evidence="2" key="1">
    <citation type="submission" date="2014-11" db="EMBL/GenBank/DDBJ databases">
        <authorList>
            <person name="Amaro Gonzalez C."/>
        </authorList>
    </citation>
    <scope>NUCLEOTIDE SEQUENCE</scope>
</reference>
<feature type="compositionally biased region" description="Polar residues" evidence="1">
    <location>
        <begin position="1"/>
        <end position="17"/>
    </location>
</feature>
<evidence type="ECO:0000313" key="2">
    <source>
        <dbReference type="EMBL" id="JAH42672.1"/>
    </source>
</evidence>
<dbReference type="AlphaFoldDB" id="A0A0E9SN45"/>
<sequence length="39" mass="4424">MNHTTITTLSVQQQQNHEASESCVLRVLLKPEQTADRES</sequence>
<dbReference type="EMBL" id="GBXM01065905">
    <property type="protein sequence ID" value="JAH42672.1"/>
    <property type="molecule type" value="Transcribed_RNA"/>
</dbReference>
<evidence type="ECO:0000256" key="1">
    <source>
        <dbReference type="SAM" id="MobiDB-lite"/>
    </source>
</evidence>
<protein>
    <submittedName>
        <fullName evidence="2">Uncharacterized protein</fullName>
    </submittedName>
</protein>
<feature type="region of interest" description="Disordered" evidence="1">
    <location>
        <begin position="1"/>
        <end position="20"/>
    </location>
</feature>